<evidence type="ECO:0000256" key="4">
    <source>
        <dbReference type="ARBA" id="ARBA00022692"/>
    </source>
</evidence>
<dbReference type="RefSeq" id="WP_078366269.1">
    <property type="nucleotide sequence ID" value="NZ_MTJN01000002.1"/>
</dbReference>
<evidence type="ECO:0000313" key="13">
    <source>
        <dbReference type="EMBL" id="OOV08386.1"/>
    </source>
</evidence>
<comment type="subcellular location">
    <subcellularLocation>
        <location evidence="1">Membrane</location>
        <topology evidence="1">Multi-pass membrane protein</topology>
    </subcellularLocation>
</comment>
<dbReference type="GO" id="GO:0016020">
    <property type="term" value="C:membrane"/>
    <property type="evidence" value="ECO:0007669"/>
    <property type="project" value="UniProtKB-SubCell"/>
</dbReference>
<keyword evidence="4 11" id="KW-0812">Transmembrane</keyword>
<proteinExistence type="inferred from homology"/>
<dbReference type="InterPro" id="IPR045016">
    <property type="entry name" value="NhaD-like"/>
</dbReference>
<feature type="transmembrane region" description="Helical" evidence="11">
    <location>
        <begin position="149"/>
        <end position="166"/>
    </location>
</feature>
<feature type="transmembrane region" description="Helical" evidence="11">
    <location>
        <begin position="186"/>
        <end position="210"/>
    </location>
</feature>
<evidence type="ECO:0000256" key="8">
    <source>
        <dbReference type="ARBA" id="ARBA00023136"/>
    </source>
</evidence>
<sequence>MSLVPQTVALVAPALIAVFVVAYAAIALEHPLKINKSGSALVGAGLMWTLYALSMGDHHLVGEQLSESLMSTAQIVFFLMGAMTIVEVVDAHNGFEVITSRIKTAKLSTLMWLVGFVTFFLSAILDNLTTTIVMISLMRKLLAKREDRLFFAGIIVIAANSGGAWSPIGDVTTTMLWIGGQITSLAIIQGVLLPSLVSLLVPLAIVSYVLRGRAAVAPAKVASAAGLHTTQFERNLMFFLGLGILVAVPAFKTLTHLPPFLGILFGLGLLWVVGDIVHRRKEDDAKHHFTLVHALSKIDMGSLVFFIGILLAVATLEHTHVLTSLAQWLGQAVGRQDIIVMIIGLASAIVDNVPLVAASMGMYSLEQFPQDHFFWEFLAYCAGTGGSILIIGSAAGVAAMGLEKIQFFWYLKKIGALALVGYLAGAGVYLLQYQLMH</sequence>
<keyword evidence="5 11" id="KW-1133">Transmembrane helix</keyword>
<dbReference type="EMBL" id="MTJN01000002">
    <property type="protein sequence ID" value="OOV08386.1"/>
    <property type="molecule type" value="Genomic_DNA"/>
</dbReference>
<feature type="transmembrane region" description="Helical" evidence="11">
    <location>
        <begin position="7"/>
        <end position="26"/>
    </location>
</feature>
<keyword evidence="7" id="KW-0406">Ion transport</keyword>
<gene>
    <name evidence="13" type="ORF">RF819_18235</name>
</gene>
<evidence type="ECO:0000313" key="14">
    <source>
        <dbReference type="Proteomes" id="UP000190750"/>
    </source>
</evidence>
<dbReference type="GO" id="GO:0015297">
    <property type="term" value="F:antiporter activity"/>
    <property type="evidence" value="ECO:0007669"/>
    <property type="project" value="UniProtKB-KW"/>
</dbReference>
<dbReference type="STRING" id="28066.RF819_18235"/>
<feature type="transmembrane region" description="Helical" evidence="11">
    <location>
        <begin position="377"/>
        <end position="402"/>
    </location>
</feature>
<evidence type="ECO:0000256" key="1">
    <source>
        <dbReference type="ARBA" id="ARBA00004141"/>
    </source>
</evidence>
<evidence type="ECO:0000259" key="12">
    <source>
        <dbReference type="Pfam" id="PF03600"/>
    </source>
</evidence>
<dbReference type="NCBIfam" id="NF038006">
    <property type="entry name" value="NhaD_1"/>
    <property type="match status" value="1"/>
</dbReference>
<keyword evidence="6" id="KW-0915">Sodium</keyword>
<accession>A0A1T1AWA0</accession>
<feature type="transmembrane region" description="Helical" evidence="11">
    <location>
        <begin position="236"/>
        <end position="254"/>
    </location>
</feature>
<reference evidence="13 14" key="1">
    <citation type="submission" date="2017-01" db="EMBL/GenBank/DDBJ databases">
        <title>Genome sequencing of Rhodoferax fermentans JCM 7819.</title>
        <authorList>
            <person name="Kim Y.J."/>
            <person name="Farh M.E.-A."/>
            <person name="Yang D.-C."/>
        </authorList>
    </citation>
    <scope>NUCLEOTIDE SEQUENCE [LARGE SCALE GENOMIC DNA]</scope>
    <source>
        <strain evidence="13 14">JCM 7819</strain>
    </source>
</reference>
<evidence type="ECO:0000256" key="9">
    <source>
        <dbReference type="ARBA" id="ARBA00023201"/>
    </source>
</evidence>
<feature type="transmembrane region" description="Helical" evidence="11">
    <location>
        <begin position="68"/>
        <end position="89"/>
    </location>
</feature>
<evidence type="ECO:0000256" key="10">
    <source>
        <dbReference type="ARBA" id="ARBA00025753"/>
    </source>
</evidence>
<feature type="transmembrane region" description="Helical" evidence="11">
    <location>
        <begin position="414"/>
        <end position="431"/>
    </location>
</feature>
<evidence type="ECO:0000256" key="7">
    <source>
        <dbReference type="ARBA" id="ARBA00023065"/>
    </source>
</evidence>
<feature type="transmembrane region" description="Helical" evidence="11">
    <location>
        <begin position="338"/>
        <end position="365"/>
    </location>
</feature>
<evidence type="ECO:0000256" key="11">
    <source>
        <dbReference type="SAM" id="Phobius"/>
    </source>
</evidence>
<protein>
    <submittedName>
        <fullName evidence="13">Sodium:proton antiporter</fullName>
    </submittedName>
</protein>
<keyword evidence="9" id="KW-0739">Sodium transport</keyword>
<dbReference type="AlphaFoldDB" id="A0A1T1AWA0"/>
<dbReference type="PANTHER" id="PTHR43269:SF2">
    <property type="entry name" value="SODIUM_PROTON ANTIPORTER 1-RELATED"/>
    <property type="match status" value="1"/>
</dbReference>
<feature type="domain" description="Citrate transporter-like" evidence="12">
    <location>
        <begin position="24"/>
        <end position="360"/>
    </location>
</feature>
<keyword evidence="3" id="KW-0050">Antiport</keyword>
<comment type="similarity">
    <text evidence="10">Belongs to the NhaD Na(+)/H(+) (TC 2.A.62) antiporter family.</text>
</comment>
<dbReference type="InterPro" id="IPR004680">
    <property type="entry name" value="Cit_transptr-like_dom"/>
</dbReference>
<feature type="transmembrane region" description="Helical" evidence="11">
    <location>
        <begin position="38"/>
        <end position="56"/>
    </location>
</feature>
<keyword evidence="2" id="KW-0813">Transport</keyword>
<dbReference type="Pfam" id="PF03600">
    <property type="entry name" value="CitMHS"/>
    <property type="match status" value="1"/>
</dbReference>
<feature type="transmembrane region" description="Helical" evidence="11">
    <location>
        <begin position="298"/>
        <end position="318"/>
    </location>
</feature>
<evidence type="ECO:0000256" key="3">
    <source>
        <dbReference type="ARBA" id="ARBA00022449"/>
    </source>
</evidence>
<name>A0A1T1AWA0_RHOFE</name>
<evidence type="ECO:0000256" key="6">
    <source>
        <dbReference type="ARBA" id="ARBA00023053"/>
    </source>
</evidence>
<dbReference type="PANTHER" id="PTHR43269">
    <property type="entry name" value="SODIUM/PROTON ANTIPORTER 1-RELATED"/>
    <property type="match status" value="1"/>
</dbReference>
<keyword evidence="14" id="KW-1185">Reference proteome</keyword>
<dbReference type="Proteomes" id="UP000190750">
    <property type="component" value="Unassembled WGS sequence"/>
</dbReference>
<dbReference type="GO" id="GO:0006814">
    <property type="term" value="P:sodium ion transport"/>
    <property type="evidence" value="ECO:0007669"/>
    <property type="project" value="UniProtKB-KW"/>
</dbReference>
<organism evidence="13 14">
    <name type="scientific">Rhodoferax fermentans</name>
    <dbReference type="NCBI Taxonomy" id="28066"/>
    <lineage>
        <taxon>Bacteria</taxon>
        <taxon>Pseudomonadati</taxon>
        <taxon>Pseudomonadota</taxon>
        <taxon>Betaproteobacteria</taxon>
        <taxon>Burkholderiales</taxon>
        <taxon>Comamonadaceae</taxon>
        <taxon>Rhodoferax</taxon>
    </lineage>
</organism>
<comment type="caution">
    <text evidence="13">The sequence shown here is derived from an EMBL/GenBank/DDBJ whole genome shotgun (WGS) entry which is preliminary data.</text>
</comment>
<feature type="transmembrane region" description="Helical" evidence="11">
    <location>
        <begin position="109"/>
        <end position="137"/>
    </location>
</feature>
<evidence type="ECO:0000256" key="2">
    <source>
        <dbReference type="ARBA" id="ARBA00022448"/>
    </source>
</evidence>
<keyword evidence="8 11" id="KW-0472">Membrane</keyword>
<evidence type="ECO:0000256" key="5">
    <source>
        <dbReference type="ARBA" id="ARBA00022989"/>
    </source>
</evidence>